<dbReference type="InterPro" id="IPR012337">
    <property type="entry name" value="RNaseH-like_sf"/>
</dbReference>
<dbReference type="PANTHER" id="PTHR37984:SF5">
    <property type="entry name" value="PROTEIN NYNRIN-LIKE"/>
    <property type="match status" value="1"/>
</dbReference>
<evidence type="ECO:0000259" key="8">
    <source>
        <dbReference type="Pfam" id="PF17921"/>
    </source>
</evidence>
<keyword evidence="4" id="KW-0255">Endonuclease</keyword>
<comment type="caution">
    <text evidence="9">The sequence shown here is derived from an EMBL/GenBank/DDBJ whole genome shotgun (WGS) entry which is preliminary data.</text>
</comment>
<dbReference type="InterPro" id="IPR041373">
    <property type="entry name" value="RT_RNaseH"/>
</dbReference>
<accession>A0ABQ4X308</accession>
<evidence type="ECO:0000256" key="1">
    <source>
        <dbReference type="ARBA" id="ARBA00022679"/>
    </source>
</evidence>
<protein>
    <submittedName>
        <fullName evidence="9">Reverse transcriptase domain-containing protein</fullName>
    </submittedName>
</protein>
<reference evidence="9" key="2">
    <citation type="submission" date="2022-01" db="EMBL/GenBank/DDBJ databases">
        <authorList>
            <person name="Yamashiro T."/>
            <person name="Shiraishi A."/>
            <person name="Satake H."/>
            <person name="Nakayama K."/>
        </authorList>
    </citation>
    <scope>NUCLEOTIDE SEQUENCE</scope>
</reference>
<keyword evidence="3" id="KW-0540">Nuclease</keyword>
<organism evidence="9 10">
    <name type="scientific">Tanacetum coccineum</name>
    <dbReference type="NCBI Taxonomy" id="301880"/>
    <lineage>
        <taxon>Eukaryota</taxon>
        <taxon>Viridiplantae</taxon>
        <taxon>Streptophyta</taxon>
        <taxon>Embryophyta</taxon>
        <taxon>Tracheophyta</taxon>
        <taxon>Spermatophyta</taxon>
        <taxon>Magnoliopsida</taxon>
        <taxon>eudicotyledons</taxon>
        <taxon>Gunneridae</taxon>
        <taxon>Pentapetalae</taxon>
        <taxon>asterids</taxon>
        <taxon>campanulids</taxon>
        <taxon>Asterales</taxon>
        <taxon>Asteraceae</taxon>
        <taxon>Asteroideae</taxon>
        <taxon>Anthemideae</taxon>
        <taxon>Anthemidinae</taxon>
        <taxon>Tanacetum</taxon>
    </lineage>
</organism>
<sequence>MMHSISPFIMYGLAPTIPVSAEKNLRYPINIRMDIIHPEPVDVVAFLAVAVVRIQAKHGEAIQGIHEHLLGVPIQEEMTALRFWVDITEIKTTEAIEKITRNRERGFGIKIDRRVAAVRIQSNVYDERTSGNSRSSYSKDGIQAQLVIRVPSYAIRLLNASGLVQFLGHVIDCQGIHVDPVKIESIKDWVSPKTPTEIHQFLGLVGYYQRFIEGFSKIAKPMTKLSQKKVAFEWGDKQEAVFQTLKSMLCSAPILALPQGAENFIVYCDVSHKGLGAVFIQNEKVIAYASRQLKIYEKNYTTHDLELGAVVFALKIWRQYLYGTKCTVFTDHKSLQHILDQKELNMRQRRWLELLSDYDCEIRYHPGKANVVADALSRKERIKPLRVQDLGMTISLDLPKQILNAQTEAQKPDNLKNEDVGGMIRKDIPKEKLEPRTDGTLSLNGRSWLPYYGDLRTVIMHESHKSKYSIHSGSDKMYQDMKKLYWWPNMKADIATYVSKCLTCAKVKAEHQRPSARNYTIWVIVDRLTKSAIFKPMRETDSIKKLARMYLKEKALGTNLDMSTAYHPQTDRQSERTIQTFKDMLAAPFGHLYGRSVRSTCLLGRGRTSLTYRSRNGPEMVQETTEKVIQIKQRMQAARDRQKSYADLKRKPMEFQVGDKVMLFKRFHHLGMGRTFWKMGSITPKDMLDLSSLSDGRLHWDKLRLSEEPIEFNDRERSTVENKVACSSCFGDLDFDLCHCLYPSFHLAIYALNTTCSYFCIILKASNQSLRKSLSLNLELSR</sequence>
<keyword evidence="1" id="KW-0808">Transferase</keyword>
<dbReference type="SUPFAM" id="SSF53098">
    <property type="entry name" value="Ribonuclease H-like"/>
    <property type="match status" value="1"/>
</dbReference>
<keyword evidence="2" id="KW-0548">Nucleotidyltransferase</keyword>
<evidence type="ECO:0000256" key="5">
    <source>
        <dbReference type="ARBA" id="ARBA00022801"/>
    </source>
</evidence>
<keyword evidence="6 9" id="KW-0695">RNA-directed DNA polymerase</keyword>
<dbReference type="Gene3D" id="3.30.420.10">
    <property type="entry name" value="Ribonuclease H-like superfamily/Ribonuclease H"/>
    <property type="match status" value="2"/>
</dbReference>
<dbReference type="Gene3D" id="1.10.340.70">
    <property type="match status" value="1"/>
</dbReference>
<dbReference type="Pfam" id="PF17921">
    <property type="entry name" value="Integrase_H2C2"/>
    <property type="match status" value="1"/>
</dbReference>
<name>A0ABQ4X308_9ASTR</name>
<dbReference type="Proteomes" id="UP001151760">
    <property type="component" value="Unassembled WGS sequence"/>
</dbReference>
<evidence type="ECO:0000256" key="2">
    <source>
        <dbReference type="ARBA" id="ARBA00022695"/>
    </source>
</evidence>
<dbReference type="InterPro" id="IPR043502">
    <property type="entry name" value="DNA/RNA_pol_sf"/>
</dbReference>
<dbReference type="InterPro" id="IPR036397">
    <property type="entry name" value="RNaseH_sf"/>
</dbReference>
<gene>
    <name evidence="9" type="ORF">Tco_0654377</name>
</gene>
<feature type="domain" description="Integrase zinc-binding" evidence="8">
    <location>
        <begin position="454"/>
        <end position="509"/>
    </location>
</feature>
<feature type="domain" description="Reverse transcriptase RNase H-like" evidence="7">
    <location>
        <begin position="262"/>
        <end position="358"/>
    </location>
</feature>
<dbReference type="CDD" id="cd09274">
    <property type="entry name" value="RNase_HI_RT_Ty3"/>
    <property type="match status" value="1"/>
</dbReference>
<dbReference type="InterPro" id="IPR043128">
    <property type="entry name" value="Rev_trsase/Diguanyl_cyclase"/>
</dbReference>
<dbReference type="PANTHER" id="PTHR37984">
    <property type="entry name" value="PROTEIN CBG26694"/>
    <property type="match status" value="1"/>
</dbReference>
<dbReference type="SUPFAM" id="SSF56672">
    <property type="entry name" value="DNA/RNA polymerases"/>
    <property type="match status" value="1"/>
</dbReference>
<evidence type="ECO:0000256" key="4">
    <source>
        <dbReference type="ARBA" id="ARBA00022759"/>
    </source>
</evidence>
<evidence type="ECO:0000313" key="10">
    <source>
        <dbReference type="Proteomes" id="UP001151760"/>
    </source>
</evidence>
<dbReference type="EMBL" id="BQNB010009160">
    <property type="protein sequence ID" value="GJS59593.1"/>
    <property type="molecule type" value="Genomic_DNA"/>
</dbReference>
<dbReference type="GO" id="GO:0003964">
    <property type="term" value="F:RNA-directed DNA polymerase activity"/>
    <property type="evidence" value="ECO:0007669"/>
    <property type="project" value="UniProtKB-KW"/>
</dbReference>
<evidence type="ECO:0000259" key="7">
    <source>
        <dbReference type="Pfam" id="PF17917"/>
    </source>
</evidence>
<evidence type="ECO:0000313" key="9">
    <source>
        <dbReference type="EMBL" id="GJS59593.1"/>
    </source>
</evidence>
<dbReference type="Gene3D" id="3.30.70.270">
    <property type="match status" value="1"/>
</dbReference>
<dbReference type="InterPro" id="IPR041588">
    <property type="entry name" value="Integrase_H2C2"/>
</dbReference>
<dbReference type="Pfam" id="PF17917">
    <property type="entry name" value="RT_RNaseH"/>
    <property type="match status" value="1"/>
</dbReference>
<dbReference type="InterPro" id="IPR050951">
    <property type="entry name" value="Retrovirus_Pol_polyprotein"/>
</dbReference>
<keyword evidence="5" id="KW-0378">Hydrolase</keyword>
<proteinExistence type="predicted"/>
<evidence type="ECO:0000256" key="3">
    <source>
        <dbReference type="ARBA" id="ARBA00022722"/>
    </source>
</evidence>
<evidence type="ECO:0000256" key="6">
    <source>
        <dbReference type="ARBA" id="ARBA00022918"/>
    </source>
</evidence>
<reference evidence="9" key="1">
    <citation type="journal article" date="2022" name="Int. J. Mol. Sci.">
        <title>Draft Genome of Tanacetum Coccineum: Genomic Comparison of Closely Related Tanacetum-Family Plants.</title>
        <authorList>
            <person name="Yamashiro T."/>
            <person name="Shiraishi A."/>
            <person name="Nakayama K."/>
            <person name="Satake H."/>
        </authorList>
    </citation>
    <scope>NUCLEOTIDE SEQUENCE</scope>
</reference>
<keyword evidence="10" id="KW-1185">Reference proteome</keyword>